<reference evidence="1 2" key="1">
    <citation type="submission" date="2015-11" db="EMBL/GenBank/DDBJ databases">
        <title>Aspergillus lentulus strain IFM 54703T.</title>
        <authorList>
            <person name="Kusuya Y."/>
            <person name="Sakai K."/>
            <person name="Kamei K."/>
            <person name="Takahashi H."/>
            <person name="Yaguchi T."/>
        </authorList>
    </citation>
    <scope>NUCLEOTIDE SEQUENCE [LARGE SCALE GENOMIC DNA]</scope>
    <source>
        <strain evidence="1 2">IFM 54703</strain>
    </source>
</reference>
<evidence type="ECO:0000313" key="1">
    <source>
        <dbReference type="EMBL" id="GAQ04107.1"/>
    </source>
</evidence>
<dbReference type="EMBL" id="BCLY01000004">
    <property type="protein sequence ID" value="GAQ04107.1"/>
    <property type="molecule type" value="Genomic_DNA"/>
</dbReference>
<gene>
    <name evidence="1" type="ORF">ALT_1428</name>
</gene>
<proteinExistence type="predicted"/>
<sequence length="97" mass="11271">MSPESFSFPFFLDLGDLLEFPDPNTRSSSKDADNDEILKKEIPLRFLVRRFFRFSELAVKEDLKFADLSAGSAIPIYDDCENDDCRDLLFRGDRLRL</sequence>
<dbReference type="Proteomes" id="UP000051487">
    <property type="component" value="Unassembled WGS sequence"/>
</dbReference>
<accession>A0AAN4PCV0</accession>
<name>A0AAN4PCV0_ASPLE</name>
<protein>
    <submittedName>
        <fullName evidence="1">Uncharacterized protein</fullName>
    </submittedName>
</protein>
<dbReference type="AlphaFoldDB" id="A0AAN4PCV0"/>
<comment type="caution">
    <text evidence="1">The sequence shown here is derived from an EMBL/GenBank/DDBJ whole genome shotgun (WGS) entry which is preliminary data.</text>
</comment>
<organism evidence="1 2">
    <name type="scientific">Aspergillus lentulus</name>
    <dbReference type="NCBI Taxonomy" id="293939"/>
    <lineage>
        <taxon>Eukaryota</taxon>
        <taxon>Fungi</taxon>
        <taxon>Dikarya</taxon>
        <taxon>Ascomycota</taxon>
        <taxon>Pezizomycotina</taxon>
        <taxon>Eurotiomycetes</taxon>
        <taxon>Eurotiomycetidae</taxon>
        <taxon>Eurotiales</taxon>
        <taxon>Aspergillaceae</taxon>
        <taxon>Aspergillus</taxon>
        <taxon>Aspergillus subgen. Fumigati</taxon>
    </lineage>
</organism>
<evidence type="ECO:0000313" key="2">
    <source>
        <dbReference type="Proteomes" id="UP000051487"/>
    </source>
</evidence>